<dbReference type="InterPro" id="IPR006694">
    <property type="entry name" value="Fatty_acid_hydroxylase"/>
</dbReference>
<reference evidence="8" key="1">
    <citation type="submission" date="2018-05" db="EMBL/GenBank/DDBJ databases">
        <title>Zavarzinia sp. HR-AS.</title>
        <authorList>
            <person name="Lee Y."/>
            <person name="Jeon C.O."/>
        </authorList>
    </citation>
    <scope>NUCLEOTIDE SEQUENCE [LARGE SCALE GENOMIC DNA]</scope>
    <source>
        <strain evidence="8">DSM 1231</strain>
    </source>
</reference>
<dbReference type="GO" id="GO:0005506">
    <property type="term" value="F:iron ion binding"/>
    <property type="evidence" value="ECO:0007669"/>
    <property type="project" value="InterPro"/>
</dbReference>
<dbReference type="Proteomes" id="UP000246077">
    <property type="component" value="Unassembled WGS sequence"/>
</dbReference>
<proteinExistence type="predicted"/>
<dbReference type="PANTHER" id="PTHR11863">
    <property type="entry name" value="STEROL DESATURASE"/>
    <property type="match status" value="1"/>
</dbReference>
<evidence type="ECO:0000259" key="6">
    <source>
        <dbReference type="Pfam" id="PF04116"/>
    </source>
</evidence>
<organism evidence="7 8">
    <name type="scientific">Zavarzinia compransoris</name>
    <dbReference type="NCBI Taxonomy" id="1264899"/>
    <lineage>
        <taxon>Bacteria</taxon>
        <taxon>Pseudomonadati</taxon>
        <taxon>Pseudomonadota</taxon>
        <taxon>Alphaproteobacteria</taxon>
        <taxon>Rhodospirillales</taxon>
        <taxon>Zavarziniaceae</taxon>
        <taxon>Zavarzinia</taxon>
    </lineage>
</organism>
<keyword evidence="3 5" id="KW-1133">Transmembrane helix</keyword>
<keyword evidence="8" id="KW-1185">Reference proteome</keyword>
<feature type="transmembrane region" description="Helical" evidence="5">
    <location>
        <begin position="51"/>
        <end position="73"/>
    </location>
</feature>
<accession>A0A317E4Z9</accession>
<evidence type="ECO:0000256" key="4">
    <source>
        <dbReference type="ARBA" id="ARBA00023136"/>
    </source>
</evidence>
<evidence type="ECO:0000256" key="1">
    <source>
        <dbReference type="ARBA" id="ARBA00004370"/>
    </source>
</evidence>
<evidence type="ECO:0000256" key="3">
    <source>
        <dbReference type="ARBA" id="ARBA00022989"/>
    </source>
</evidence>
<comment type="caution">
    <text evidence="7">The sequence shown here is derived from an EMBL/GenBank/DDBJ whole genome shotgun (WGS) entry which is preliminary data.</text>
</comment>
<feature type="domain" description="Fatty acid hydroxylase" evidence="6">
    <location>
        <begin position="94"/>
        <end position="223"/>
    </location>
</feature>
<keyword evidence="2 5" id="KW-0812">Transmembrane</keyword>
<dbReference type="OrthoDB" id="9770329at2"/>
<evidence type="ECO:0000256" key="2">
    <source>
        <dbReference type="ARBA" id="ARBA00022692"/>
    </source>
</evidence>
<comment type="subcellular location">
    <subcellularLocation>
        <location evidence="1">Membrane</location>
    </subcellularLocation>
</comment>
<feature type="transmembrane region" description="Helical" evidence="5">
    <location>
        <begin position="6"/>
        <end position="26"/>
    </location>
</feature>
<dbReference type="GO" id="GO:0008610">
    <property type="term" value="P:lipid biosynthetic process"/>
    <property type="evidence" value="ECO:0007669"/>
    <property type="project" value="InterPro"/>
</dbReference>
<gene>
    <name evidence="7" type="ORF">DKG75_09585</name>
</gene>
<feature type="transmembrane region" description="Helical" evidence="5">
    <location>
        <begin position="85"/>
        <end position="106"/>
    </location>
</feature>
<dbReference type="EMBL" id="QGLF01000002">
    <property type="protein sequence ID" value="PWR22208.1"/>
    <property type="molecule type" value="Genomic_DNA"/>
</dbReference>
<name>A0A317E4Z9_9PROT</name>
<evidence type="ECO:0000313" key="7">
    <source>
        <dbReference type="EMBL" id="PWR22208.1"/>
    </source>
</evidence>
<dbReference type="GO" id="GO:0016020">
    <property type="term" value="C:membrane"/>
    <property type="evidence" value="ECO:0007669"/>
    <property type="project" value="UniProtKB-SubCell"/>
</dbReference>
<dbReference type="AlphaFoldDB" id="A0A317E4Z9"/>
<dbReference type="GO" id="GO:0016491">
    <property type="term" value="F:oxidoreductase activity"/>
    <property type="evidence" value="ECO:0007669"/>
    <property type="project" value="InterPro"/>
</dbReference>
<keyword evidence="4 5" id="KW-0472">Membrane</keyword>
<evidence type="ECO:0000313" key="8">
    <source>
        <dbReference type="Proteomes" id="UP000246077"/>
    </source>
</evidence>
<feature type="transmembrane region" description="Helical" evidence="5">
    <location>
        <begin position="148"/>
        <end position="171"/>
    </location>
</feature>
<dbReference type="InterPro" id="IPR050307">
    <property type="entry name" value="Sterol_Desaturase_Related"/>
</dbReference>
<dbReference type="Pfam" id="PF04116">
    <property type="entry name" value="FA_hydroxylase"/>
    <property type="match status" value="1"/>
</dbReference>
<evidence type="ECO:0000256" key="5">
    <source>
        <dbReference type="SAM" id="Phobius"/>
    </source>
</evidence>
<sequence length="225" mass="26004">MDTAFFIALAASFALNGLIMAVFNWMSNSARFNKYRIRIPKSPQIPPLRKWLNVSLNGLFSTALLLSFLYFLGDRVIHAGLPASFAAFVGETLGVLLLYDFMYYFLHRFMHNRLVLKYVHRTHHLIRFPTAPESIYLHPAENFAGIGLLLLAVTLFGPVSAASFIIVWFVYSIVNVLVHTNFVFPHPAFRLFNFWTTKHDTHHFRMNYNYASIFPFWDQAFGTDK</sequence>
<protein>
    <recommendedName>
        <fullName evidence="6">Fatty acid hydroxylase domain-containing protein</fullName>
    </recommendedName>
</protein>
<dbReference type="RefSeq" id="WP_109920853.1">
    <property type="nucleotide sequence ID" value="NZ_QGLF01000002.1"/>
</dbReference>